<reference evidence="3 4" key="1">
    <citation type="journal article" date="2019" name="Int. J. Syst. Evol. Microbiol.">
        <title>The Global Catalogue of Microorganisms (GCM) 10K type strain sequencing project: providing services to taxonomists for standard genome sequencing and annotation.</title>
        <authorList>
            <consortium name="The Broad Institute Genomics Platform"/>
            <consortium name="The Broad Institute Genome Sequencing Center for Infectious Disease"/>
            <person name="Wu L."/>
            <person name="Ma J."/>
        </authorList>
    </citation>
    <scope>NUCLEOTIDE SEQUENCE [LARGE SCALE GENOMIC DNA]</scope>
    <source>
        <strain evidence="3 4">JCM 10696</strain>
    </source>
</reference>
<evidence type="ECO:0000256" key="1">
    <source>
        <dbReference type="SAM" id="MobiDB-lite"/>
    </source>
</evidence>
<dbReference type="Pfam" id="PF13411">
    <property type="entry name" value="MerR_1"/>
    <property type="match status" value="1"/>
</dbReference>
<dbReference type="Gene3D" id="1.10.1660.10">
    <property type="match status" value="1"/>
</dbReference>
<dbReference type="InterPro" id="IPR009061">
    <property type="entry name" value="DNA-bd_dom_put_sf"/>
</dbReference>
<feature type="domain" description="HTH merR-type" evidence="2">
    <location>
        <begin position="4"/>
        <end position="87"/>
    </location>
</feature>
<dbReference type="SUPFAM" id="SSF46955">
    <property type="entry name" value="Putative DNA-binding domain"/>
    <property type="match status" value="1"/>
</dbReference>
<evidence type="ECO:0000259" key="2">
    <source>
        <dbReference type="SMART" id="SM00422"/>
    </source>
</evidence>
<sequence>MDTWTISELAERAAAALADLAVSGRVQDVPNERLIRWYATLGLLDPPIRQGRTARYTDRHLLQLVAVKRRQAAGRTLAEIQAELTGAPSEALLAITGPLPGLRAPSAPAAAARRRFWAAAPGDASAASVPPETSTSGGRPEGPAAVRAGTSPGAARTDDTTDAGEAEGTVHAGGAAAETTGTGVPDVQWATEVKVSGRAEASRVRSVAMQGIRLAPGVTLLLETATLDEEDLAALRAAAEPLLEALAERRLPAGAAAVGREDEHHL</sequence>
<feature type="compositionally biased region" description="Low complexity" evidence="1">
    <location>
        <begin position="166"/>
        <end position="183"/>
    </location>
</feature>
<dbReference type="RefSeq" id="WP_344243913.1">
    <property type="nucleotide sequence ID" value="NZ_BAAAHH010000026.1"/>
</dbReference>
<comment type="caution">
    <text evidence="3">The sequence shown here is derived from an EMBL/GenBank/DDBJ whole genome shotgun (WGS) entry which is preliminary data.</text>
</comment>
<feature type="region of interest" description="Disordered" evidence="1">
    <location>
        <begin position="122"/>
        <end position="185"/>
    </location>
</feature>
<organism evidence="3 4">
    <name type="scientific">Actinocorallia libanotica</name>
    <dbReference type="NCBI Taxonomy" id="46162"/>
    <lineage>
        <taxon>Bacteria</taxon>
        <taxon>Bacillati</taxon>
        <taxon>Actinomycetota</taxon>
        <taxon>Actinomycetes</taxon>
        <taxon>Streptosporangiales</taxon>
        <taxon>Thermomonosporaceae</taxon>
        <taxon>Actinocorallia</taxon>
    </lineage>
</organism>
<dbReference type="SMART" id="SM00422">
    <property type="entry name" value="HTH_MERR"/>
    <property type="match status" value="1"/>
</dbReference>
<gene>
    <name evidence="3" type="ORF">GCM10009550_55350</name>
</gene>
<evidence type="ECO:0000313" key="3">
    <source>
        <dbReference type="EMBL" id="GAA0961965.1"/>
    </source>
</evidence>
<proteinExistence type="predicted"/>
<dbReference type="InterPro" id="IPR000551">
    <property type="entry name" value="MerR-type_HTH_dom"/>
</dbReference>
<dbReference type="Proteomes" id="UP001500665">
    <property type="component" value="Unassembled WGS sequence"/>
</dbReference>
<evidence type="ECO:0000313" key="4">
    <source>
        <dbReference type="Proteomes" id="UP001500665"/>
    </source>
</evidence>
<feature type="compositionally biased region" description="Low complexity" evidence="1">
    <location>
        <begin position="122"/>
        <end position="131"/>
    </location>
</feature>
<keyword evidence="4" id="KW-1185">Reference proteome</keyword>
<accession>A0ABN1RQY4</accession>
<name>A0ABN1RQY4_9ACTN</name>
<dbReference type="EMBL" id="BAAAHH010000026">
    <property type="protein sequence ID" value="GAA0961965.1"/>
    <property type="molecule type" value="Genomic_DNA"/>
</dbReference>
<protein>
    <recommendedName>
        <fullName evidence="2">HTH merR-type domain-containing protein</fullName>
    </recommendedName>
</protein>